<gene>
    <name evidence="2" type="ORF">BD293_1849</name>
</gene>
<reference evidence="2 3" key="1">
    <citation type="submission" date="2019-06" db="EMBL/GenBank/DDBJ databases">
        <title>Genomic Encyclopedia of Archaeal and Bacterial Type Strains, Phase II (KMG-II): from individual species to whole genera.</title>
        <authorList>
            <person name="Goeker M."/>
        </authorList>
    </citation>
    <scope>NUCLEOTIDE SEQUENCE [LARGE SCALE GENOMIC DNA]</scope>
    <source>
        <strain evidence="2 3">DSM 18423</strain>
    </source>
</reference>
<keyword evidence="3" id="KW-1185">Reference proteome</keyword>
<feature type="chain" id="PRO_5022090822" evidence="1">
    <location>
        <begin position="24"/>
        <end position="134"/>
    </location>
</feature>
<dbReference type="RefSeq" id="WP_142080993.1">
    <property type="nucleotide sequence ID" value="NZ_VFPT01000001.1"/>
</dbReference>
<organism evidence="2 3">
    <name type="scientific">Roseinatronobacter monicus</name>
    <dbReference type="NCBI Taxonomy" id="393481"/>
    <lineage>
        <taxon>Bacteria</taxon>
        <taxon>Pseudomonadati</taxon>
        <taxon>Pseudomonadota</taxon>
        <taxon>Alphaproteobacteria</taxon>
        <taxon>Rhodobacterales</taxon>
        <taxon>Paracoccaceae</taxon>
        <taxon>Roseinatronobacter</taxon>
    </lineage>
</organism>
<name>A0A543KDS0_9RHOB</name>
<accession>A0A543KDS0</accession>
<dbReference type="EMBL" id="VFPT01000001">
    <property type="protein sequence ID" value="TQM93219.1"/>
    <property type="molecule type" value="Genomic_DNA"/>
</dbReference>
<evidence type="ECO:0000313" key="3">
    <source>
        <dbReference type="Proteomes" id="UP000320582"/>
    </source>
</evidence>
<evidence type="ECO:0000256" key="1">
    <source>
        <dbReference type="SAM" id="SignalP"/>
    </source>
</evidence>
<dbReference type="AlphaFoldDB" id="A0A543KDS0"/>
<sequence>MICLRPLIVSGALGVVAAGPATADASEIMLEFHAATSQFSVALQDMDIVHDPAGGGQMHYQMTGDDRSGFMAFTETALGERVVTSVCDTVLSEAVIMAQIDSGVFVHTIPEADLADAIVAMATDGAECAGIERE</sequence>
<protein>
    <submittedName>
        <fullName evidence="2">Uncharacterized protein</fullName>
    </submittedName>
</protein>
<comment type="caution">
    <text evidence="2">The sequence shown here is derived from an EMBL/GenBank/DDBJ whole genome shotgun (WGS) entry which is preliminary data.</text>
</comment>
<evidence type="ECO:0000313" key="2">
    <source>
        <dbReference type="EMBL" id="TQM93219.1"/>
    </source>
</evidence>
<proteinExistence type="predicted"/>
<keyword evidence="1" id="KW-0732">Signal</keyword>
<dbReference type="Proteomes" id="UP000320582">
    <property type="component" value="Unassembled WGS sequence"/>
</dbReference>
<feature type="signal peptide" evidence="1">
    <location>
        <begin position="1"/>
        <end position="23"/>
    </location>
</feature>